<gene>
    <name evidence="1" type="ORF">FZC84_00115</name>
</gene>
<protein>
    <submittedName>
        <fullName evidence="1">Uncharacterized protein</fullName>
    </submittedName>
</protein>
<dbReference type="AlphaFoldDB" id="A0A5D4MJC8"/>
<reference evidence="1 2" key="1">
    <citation type="submission" date="2019-08" db="EMBL/GenBank/DDBJ databases">
        <title>Bacillus genomes from the desert of Cuatro Cienegas, Coahuila.</title>
        <authorList>
            <person name="Olmedo-Alvarez G."/>
        </authorList>
    </citation>
    <scope>NUCLEOTIDE SEQUENCE [LARGE SCALE GENOMIC DNA]</scope>
    <source>
        <strain evidence="1 2">CH128b_4D</strain>
    </source>
</reference>
<organism evidence="1 2">
    <name type="scientific">Rossellomorea vietnamensis</name>
    <dbReference type="NCBI Taxonomy" id="218284"/>
    <lineage>
        <taxon>Bacteria</taxon>
        <taxon>Bacillati</taxon>
        <taxon>Bacillota</taxon>
        <taxon>Bacilli</taxon>
        <taxon>Bacillales</taxon>
        <taxon>Bacillaceae</taxon>
        <taxon>Rossellomorea</taxon>
    </lineage>
</organism>
<dbReference type="RefSeq" id="WP_148952497.1">
    <property type="nucleotide sequence ID" value="NZ_VTEG01000001.1"/>
</dbReference>
<accession>A0A5D4MJC8</accession>
<comment type="caution">
    <text evidence="1">The sequence shown here is derived from an EMBL/GenBank/DDBJ whole genome shotgun (WGS) entry which is preliminary data.</text>
</comment>
<dbReference type="EMBL" id="VTEG01000001">
    <property type="protein sequence ID" value="TYS01111.1"/>
    <property type="molecule type" value="Genomic_DNA"/>
</dbReference>
<proteinExistence type="predicted"/>
<evidence type="ECO:0000313" key="2">
    <source>
        <dbReference type="Proteomes" id="UP000325182"/>
    </source>
</evidence>
<dbReference type="Proteomes" id="UP000325182">
    <property type="component" value="Unassembled WGS sequence"/>
</dbReference>
<name>A0A5D4MJC8_9BACI</name>
<sequence length="99" mass="11182">MNRMAKNIIMGSLVSAGSAALATAMYKKRKKDNFPVYQDTDMRDSIKIDVQESVNADVEDAEKGLTKLDSAFRSEWQANGFPQTHAELERLEAESRQER</sequence>
<evidence type="ECO:0000313" key="1">
    <source>
        <dbReference type="EMBL" id="TYS01111.1"/>
    </source>
</evidence>